<dbReference type="EMBL" id="BOVK01000039">
    <property type="protein sequence ID" value="GIQ70082.1"/>
    <property type="molecule type" value="Genomic_DNA"/>
</dbReference>
<organism evidence="1 2">
    <name type="scientific">Xylanibacillus composti</name>
    <dbReference type="NCBI Taxonomy" id="1572762"/>
    <lineage>
        <taxon>Bacteria</taxon>
        <taxon>Bacillati</taxon>
        <taxon>Bacillota</taxon>
        <taxon>Bacilli</taxon>
        <taxon>Bacillales</taxon>
        <taxon>Paenibacillaceae</taxon>
        <taxon>Xylanibacillus</taxon>
    </lineage>
</organism>
<gene>
    <name evidence="1" type="ORF">XYCOK13_29060</name>
</gene>
<proteinExistence type="predicted"/>
<sequence length="133" mass="15197">MNTHSENLTVECAENCGNSPKKELLRDLSIAFVKNEISFCMDWMTDDVVWEIVGDKLIRGKDDFEKALHQMKNCKVQQFRIQNIITHGNTGSLNGTLILHDKHRVAFCDVYNFRGFGKNSKIKAITSYVIKTS</sequence>
<evidence type="ECO:0000313" key="2">
    <source>
        <dbReference type="Proteomes" id="UP000677918"/>
    </source>
</evidence>
<protein>
    <recommendedName>
        <fullName evidence="3">Nuclear transport factor 2 family protein</fullName>
    </recommendedName>
</protein>
<evidence type="ECO:0000313" key="1">
    <source>
        <dbReference type="EMBL" id="GIQ70082.1"/>
    </source>
</evidence>
<dbReference type="Gene3D" id="3.10.450.50">
    <property type="match status" value="1"/>
</dbReference>
<dbReference type="InterPro" id="IPR032710">
    <property type="entry name" value="NTF2-like_dom_sf"/>
</dbReference>
<name>A0A8J4H330_9BACL</name>
<dbReference type="SUPFAM" id="SSF54427">
    <property type="entry name" value="NTF2-like"/>
    <property type="match status" value="1"/>
</dbReference>
<dbReference type="AlphaFoldDB" id="A0A8J4H330"/>
<evidence type="ECO:0008006" key="3">
    <source>
        <dbReference type="Google" id="ProtNLM"/>
    </source>
</evidence>
<accession>A0A8J4H330</accession>
<dbReference type="Proteomes" id="UP000677918">
    <property type="component" value="Unassembled WGS sequence"/>
</dbReference>
<dbReference type="RefSeq" id="WP_213412856.1">
    <property type="nucleotide sequence ID" value="NZ_BOVK01000039.1"/>
</dbReference>
<keyword evidence="2" id="KW-1185">Reference proteome</keyword>
<comment type="caution">
    <text evidence="1">The sequence shown here is derived from an EMBL/GenBank/DDBJ whole genome shotgun (WGS) entry which is preliminary data.</text>
</comment>
<reference evidence="1" key="1">
    <citation type="submission" date="2021-04" db="EMBL/GenBank/DDBJ databases">
        <title>Draft genome sequence of Xylanibacillus composti strain K13.</title>
        <authorList>
            <person name="Uke A."/>
            <person name="Chhe C."/>
            <person name="Baramee S."/>
            <person name="Kosugi A."/>
        </authorList>
    </citation>
    <scope>NUCLEOTIDE SEQUENCE</scope>
    <source>
        <strain evidence="1">K13</strain>
    </source>
</reference>